<reference evidence="4 5" key="1">
    <citation type="submission" date="2019-06" db="EMBL/GenBank/DDBJ databases">
        <title>Whole genome shotgun sequence of Acinetobacter pittii NBRC 110514.</title>
        <authorList>
            <person name="Hosoyama A."/>
            <person name="Uohara A."/>
            <person name="Ohji S."/>
            <person name="Ichikawa N."/>
        </authorList>
    </citation>
    <scope>NUCLEOTIDE SEQUENCE [LARGE SCALE GENOMIC DNA]</scope>
    <source>
        <strain evidence="4 5">NBRC 110514</strain>
    </source>
</reference>
<dbReference type="Gene3D" id="1.10.357.10">
    <property type="entry name" value="Tetracycline Repressor, domain 2"/>
    <property type="match status" value="1"/>
</dbReference>
<dbReference type="Proteomes" id="UP000317717">
    <property type="component" value="Unassembled WGS sequence"/>
</dbReference>
<dbReference type="AlphaFoldDB" id="A0A4Y3JBQ0"/>
<dbReference type="InterPro" id="IPR001647">
    <property type="entry name" value="HTH_TetR"/>
</dbReference>
<organism evidence="4 5">
    <name type="scientific">Acinetobacter pittii</name>
    <name type="common">Acinetobacter genomosp. 3</name>
    <dbReference type="NCBI Taxonomy" id="48296"/>
    <lineage>
        <taxon>Bacteria</taxon>
        <taxon>Pseudomonadati</taxon>
        <taxon>Pseudomonadota</taxon>
        <taxon>Gammaproteobacteria</taxon>
        <taxon>Moraxellales</taxon>
        <taxon>Moraxellaceae</taxon>
        <taxon>Acinetobacter</taxon>
        <taxon>Acinetobacter calcoaceticus/baumannii complex</taxon>
    </lineage>
</organism>
<protein>
    <submittedName>
        <fullName evidence="4">TetR family transcriptional regulator</fullName>
    </submittedName>
</protein>
<accession>A0A4Y3JBQ0</accession>
<comment type="caution">
    <text evidence="4">The sequence shown here is derived from an EMBL/GenBank/DDBJ whole genome shotgun (WGS) entry which is preliminary data.</text>
</comment>
<dbReference type="InterPro" id="IPR009057">
    <property type="entry name" value="Homeodomain-like_sf"/>
</dbReference>
<evidence type="ECO:0000256" key="2">
    <source>
        <dbReference type="PROSITE-ProRule" id="PRU00335"/>
    </source>
</evidence>
<evidence type="ECO:0000313" key="4">
    <source>
        <dbReference type="EMBL" id="GEA68796.1"/>
    </source>
</evidence>
<proteinExistence type="predicted"/>
<gene>
    <name evidence="4" type="ORF">PA3_29540</name>
</gene>
<evidence type="ECO:0000313" key="5">
    <source>
        <dbReference type="Proteomes" id="UP000317717"/>
    </source>
</evidence>
<feature type="domain" description="HTH tetR-type" evidence="3">
    <location>
        <begin position="14"/>
        <end position="73"/>
    </location>
</feature>
<evidence type="ECO:0000256" key="1">
    <source>
        <dbReference type="ARBA" id="ARBA00023125"/>
    </source>
</evidence>
<dbReference type="SUPFAM" id="SSF46689">
    <property type="entry name" value="Homeodomain-like"/>
    <property type="match status" value="1"/>
</dbReference>
<evidence type="ECO:0000259" key="3">
    <source>
        <dbReference type="PROSITE" id="PS50977"/>
    </source>
</evidence>
<dbReference type="PRINTS" id="PR00455">
    <property type="entry name" value="HTHTETR"/>
</dbReference>
<dbReference type="PROSITE" id="PS50977">
    <property type="entry name" value="HTH_TETR_2"/>
    <property type="match status" value="1"/>
</dbReference>
<dbReference type="Pfam" id="PF00440">
    <property type="entry name" value="TetR_N"/>
    <property type="match status" value="1"/>
</dbReference>
<dbReference type="EMBL" id="BJLJ01000012">
    <property type="protein sequence ID" value="GEA68796.1"/>
    <property type="molecule type" value="Genomic_DNA"/>
</dbReference>
<name>A0A4Y3JBQ0_ACIPI</name>
<feature type="DNA-binding region" description="H-T-H motif" evidence="2">
    <location>
        <begin position="36"/>
        <end position="55"/>
    </location>
</feature>
<keyword evidence="1 2" id="KW-0238">DNA-binding</keyword>
<dbReference type="GO" id="GO:0003677">
    <property type="term" value="F:DNA binding"/>
    <property type="evidence" value="ECO:0007669"/>
    <property type="project" value="UniProtKB-UniRule"/>
</dbReference>
<sequence>MGIPMNLDRHTQFLMRKEKILSVAEKLLLENNQEITLDELVAELDIAKGTLYKHFRSKNELLLELIIQNEKQILEISKKYNTDFKEYAPHYMLHHLLAPGKTILLHQLEENLTMTESKLKHLFEELYEIRQQRILAIKDITENYLKSLNYDMSIRDYLSYIWSLTYGASLLLNSTYYQRSIGSRQKLINLYINQALSLPTQTANFDVLNFQIEDENQQN</sequence>